<evidence type="ECO:0000313" key="2">
    <source>
        <dbReference type="EMBL" id="CAA9321688.1"/>
    </source>
</evidence>
<feature type="non-terminal residue" evidence="2">
    <location>
        <position position="1"/>
    </location>
</feature>
<organism evidence="2">
    <name type="scientific">uncultured Gemmatimonadaceae bacterium</name>
    <dbReference type="NCBI Taxonomy" id="246130"/>
    <lineage>
        <taxon>Bacteria</taxon>
        <taxon>Pseudomonadati</taxon>
        <taxon>Gemmatimonadota</taxon>
        <taxon>Gemmatimonadia</taxon>
        <taxon>Gemmatimonadales</taxon>
        <taxon>Gemmatimonadaceae</taxon>
        <taxon>environmental samples</taxon>
    </lineage>
</organism>
<accession>A0A6J4L578</accession>
<proteinExistence type="predicted"/>
<name>A0A6J4L578_9BACT</name>
<reference evidence="2" key="1">
    <citation type="submission" date="2020-02" db="EMBL/GenBank/DDBJ databases">
        <authorList>
            <person name="Meier V. D."/>
        </authorList>
    </citation>
    <scope>NUCLEOTIDE SEQUENCE</scope>
    <source>
        <strain evidence="2">AVDCRST_MAG11</strain>
    </source>
</reference>
<sequence length="109" mass="11993">REHQHRREEAAAAQLARDVEAALLGEPHVEDHERRRQIERGVQAALPVGRGVHAVAAAREGALDKGAHVVAVLDHQHRRRRRIAAALHGRNIGRRSGPFHPRRAAGPAP</sequence>
<dbReference type="EMBL" id="CADCTU010000480">
    <property type="protein sequence ID" value="CAA9321688.1"/>
    <property type="molecule type" value="Genomic_DNA"/>
</dbReference>
<evidence type="ECO:0000256" key="1">
    <source>
        <dbReference type="SAM" id="MobiDB-lite"/>
    </source>
</evidence>
<dbReference type="AlphaFoldDB" id="A0A6J4L578"/>
<protein>
    <submittedName>
        <fullName evidence="2">Uncharacterized protein</fullName>
    </submittedName>
</protein>
<gene>
    <name evidence="2" type="ORF">AVDCRST_MAG11-2038</name>
</gene>
<feature type="region of interest" description="Disordered" evidence="1">
    <location>
        <begin position="86"/>
        <end position="109"/>
    </location>
</feature>